<dbReference type="PANTHER" id="PTHR33744:SF15">
    <property type="entry name" value="CARBOHYDRATE DIACID REGULATOR"/>
    <property type="match status" value="1"/>
</dbReference>
<dbReference type="InterPro" id="IPR051448">
    <property type="entry name" value="CdaR-like_regulators"/>
</dbReference>
<dbReference type="PANTHER" id="PTHR33744">
    <property type="entry name" value="CARBOHYDRATE DIACID REGULATOR"/>
    <property type="match status" value="1"/>
</dbReference>
<dbReference type="InterPro" id="IPR025736">
    <property type="entry name" value="PucR_C-HTH_dom"/>
</dbReference>
<reference evidence="3" key="1">
    <citation type="journal article" date="2019" name="Int. J. Syst. Evol. Microbiol.">
        <title>The Global Catalogue of Microorganisms (GCM) 10K type strain sequencing project: providing services to taxonomists for standard genome sequencing and annotation.</title>
        <authorList>
            <consortium name="The Broad Institute Genomics Platform"/>
            <consortium name="The Broad Institute Genome Sequencing Center for Infectious Disease"/>
            <person name="Wu L."/>
            <person name="Ma J."/>
        </authorList>
    </citation>
    <scope>NUCLEOTIDE SEQUENCE [LARGE SCALE GENOMIC DNA]</scope>
    <source>
        <strain evidence="3">CGMCC 1.12237</strain>
    </source>
</reference>
<dbReference type="Gene3D" id="1.10.10.2840">
    <property type="entry name" value="PucR C-terminal helix-turn-helix domain"/>
    <property type="match status" value="1"/>
</dbReference>
<dbReference type="InterPro" id="IPR042070">
    <property type="entry name" value="PucR_C-HTH_sf"/>
</dbReference>
<evidence type="ECO:0000313" key="3">
    <source>
        <dbReference type="Proteomes" id="UP001596147"/>
    </source>
</evidence>
<protein>
    <submittedName>
        <fullName evidence="2">PucR family transcriptional regulator</fullName>
    </submittedName>
</protein>
<gene>
    <name evidence="2" type="ORF">ACFPM4_08225</name>
</gene>
<keyword evidence="3" id="KW-1185">Reference proteome</keyword>
<dbReference type="Proteomes" id="UP001596147">
    <property type="component" value="Unassembled WGS sequence"/>
</dbReference>
<dbReference type="EMBL" id="JBHSMC010000011">
    <property type="protein sequence ID" value="MFC5464739.1"/>
    <property type="molecule type" value="Genomic_DNA"/>
</dbReference>
<evidence type="ECO:0000313" key="2">
    <source>
        <dbReference type="EMBL" id="MFC5464739.1"/>
    </source>
</evidence>
<dbReference type="Pfam" id="PF13556">
    <property type="entry name" value="HTH_30"/>
    <property type="match status" value="1"/>
</dbReference>
<dbReference type="SUPFAM" id="SSF46689">
    <property type="entry name" value="Homeodomain-like"/>
    <property type="match status" value="1"/>
</dbReference>
<evidence type="ECO:0000259" key="1">
    <source>
        <dbReference type="Pfam" id="PF13556"/>
    </source>
</evidence>
<accession>A0ABW0LG14</accession>
<organism evidence="2 3">
    <name type="scientific">Lederbergia graminis</name>
    <dbReference type="NCBI Taxonomy" id="735518"/>
    <lineage>
        <taxon>Bacteria</taxon>
        <taxon>Bacillati</taxon>
        <taxon>Bacillota</taxon>
        <taxon>Bacilli</taxon>
        <taxon>Bacillales</taxon>
        <taxon>Bacillaceae</taxon>
        <taxon>Lederbergia</taxon>
    </lineage>
</organism>
<proteinExistence type="predicted"/>
<comment type="caution">
    <text evidence="2">The sequence shown here is derived from an EMBL/GenBank/DDBJ whole genome shotgun (WGS) entry which is preliminary data.</text>
</comment>
<dbReference type="InterPro" id="IPR009057">
    <property type="entry name" value="Homeodomain-like_sf"/>
</dbReference>
<feature type="domain" description="PucR C-terminal helix-turn-helix" evidence="1">
    <location>
        <begin position="235"/>
        <end position="291"/>
    </location>
</feature>
<name>A0ABW0LG14_9BACI</name>
<dbReference type="RefSeq" id="WP_382350013.1">
    <property type="nucleotide sequence ID" value="NZ_JBHSMC010000011.1"/>
</dbReference>
<sequence>MFIRLLEKYPNAITALAPNYDDNYVWFKDNDQESFIGIPAEDLTEKEISLLHTLFPIDNNNWALSNIANEWREFLLHNGPLPQSNTNNIRFIHFTITDIRDEFLFSEWEEAIKSLFYNDVTIVPITNQQGVIIEEESNVAITEEELFSAIQAFESDFFIKIYFYIGHFLEQTDALRSLYQLERNMLELSFAEYPEDRIFTREKLMPLYLYRHIPAPERNILFADIQQLLADDKELLETIKVYIENQSNATLTAKQLFMHRNSLQYRIDKFIEKTGIDIKTFHGAFFGYLACIFLEMNRD</sequence>